<reference evidence="3" key="1">
    <citation type="submission" date="2014-09" db="EMBL/GenBank/DDBJ databases">
        <authorList>
            <person name="Mudge J."/>
            <person name="Ramaraj T."/>
            <person name="Lindquist I.E."/>
            <person name="Bharti A.K."/>
            <person name="Sundararajan A."/>
            <person name="Cameron C.T."/>
            <person name="Woodward J.E."/>
            <person name="May G.D."/>
            <person name="Brubaker C."/>
            <person name="Broadhvest J."/>
            <person name="Wilkins T.A."/>
        </authorList>
    </citation>
    <scope>NUCLEOTIDE SEQUENCE</scope>
    <source>
        <strain evidence="3">cv. AKA8401</strain>
    </source>
</reference>
<name>A0A0B0NLG9_GOSAR</name>
<gene>
    <name evidence="2" type="ORF">F383_19827</name>
</gene>
<keyword evidence="1" id="KW-0472">Membrane</keyword>
<dbReference type="EMBL" id="KN400069">
    <property type="protein sequence ID" value="KHG13685.1"/>
    <property type="molecule type" value="Genomic_DNA"/>
</dbReference>
<organism evidence="2 3">
    <name type="scientific">Gossypium arboreum</name>
    <name type="common">Tree cotton</name>
    <name type="synonym">Gossypium nanking</name>
    <dbReference type="NCBI Taxonomy" id="29729"/>
    <lineage>
        <taxon>Eukaryota</taxon>
        <taxon>Viridiplantae</taxon>
        <taxon>Streptophyta</taxon>
        <taxon>Embryophyta</taxon>
        <taxon>Tracheophyta</taxon>
        <taxon>Spermatophyta</taxon>
        <taxon>Magnoliopsida</taxon>
        <taxon>eudicotyledons</taxon>
        <taxon>Gunneridae</taxon>
        <taxon>Pentapetalae</taxon>
        <taxon>rosids</taxon>
        <taxon>malvids</taxon>
        <taxon>Malvales</taxon>
        <taxon>Malvaceae</taxon>
        <taxon>Malvoideae</taxon>
        <taxon>Gossypium</taxon>
    </lineage>
</organism>
<protein>
    <submittedName>
        <fullName evidence="2">Cullin-4</fullName>
    </submittedName>
</protein>
<keyword evidence="1" id="KW-1133">Transmembrane helix</keyword>
<sequence length="123" mass="13583">MQCKEEGPAARIPGLPKRADTRVIVLGNGTNTFFAKVFPQAAESPSDLVSSSTRNHSRLLLDRATAIRKKFARESRDCSTGVFQKPLVLSAAEIPLLGFFQVWAFLQIGLIGLWAFVYVWAIC</sequence>
<evidence type="ECO:0000313" key="2">
    <source>
        <dbReference type="EMBL" id="KHG13685.1"/>
    </source>
</evidence>
<evidence type="ECO:0000313" key="3">
    <source>
        <dbReference type="Proteomes" id="UP000032142"/>
    </source>
</evidence>
<proteinExistence type="predicted"/>
<accession>A0A0B0NLG9</accession>
<evidence type="ECO:0000256" key="1">
    <source>
        <dbReference type="SAM" id="Phobius"/>
    </source>
</evidence>
<dbReference type="AlphaFoldDB" id="A0A0B0NLG9"/>
<feature type="transmembrane region" description="Helical" evidence="1">
    <location>
        <begin position="96"/>
        <end position="121"/>
    </location>
</feature>
<keyword evidence="3" id="KW-1185">Reference proteome</keyword>
<dbReference type="Proteomes" id="UP000032142">
    <property type="component" value="Unassembled WGS sequence"/>
</dbReference>
<keyword evidence="1" id="KW-0812">Transmembrane</keyword>